<evidence type="ECO:0000256" key="1">
    <source>
        <dbReference type="SAM" id="MobiDB-lite"/>
    </source>
</evidence>
<dbReference type="AlphaFoldDB" id="A0A6J1TK22"/>
<reference evidence="4" key="1">
    <citation type="journal article" date="2018" name="Proc. Natl. Acad. Sci. U.S.A.">
        <title>Phylogenomics and the evolution of hemipteroid insects.</title>
        <authorList>
            <person name="Johnson K.P."/>
            <person name="Dietrich C.H."/>
            <person name="Friedrich F."/>
            <person name="Beutel R.G."/>
            <person name="Wipfler B."/>
            <person name="Peters R.S."/>
            <person name="Allen J.M."/>
            <person name="Petersen M."/>
            <person name="Donath A."/>
            <person name="Walden K.K."/>
            <person name="Kozlov A.M."/>
            <person name="Podsiadlowski L."/>
            <person name="Mayer C."/>
            <person name="Meusemann K."/>
            <person name="Vasilikopoulos A."/>
            <person name="Waterhouse R.M."/>
            <person name="Cameron S.L."/>
            <person name="Weirauch C."/>
            <person name="Swanson D.R."/>
            <person name="Percy D.M."/>
            <person name="Hardy N.B."/>
            <person name="Terry I."/>
            <person name="Liu S."/>
            <person name="Zhou X."/>
            <person name="Misof B."/>
            <person name="Robertson H.M."/>
            <person name="Yoshizawa K."/>
        </authorList>
    </citation>
    <scope>NUCLEOTIDE SEQUENCE</scope>
    <source>
        <tissue evidence="4">Whole organism</tissue>
    </source>
</reference>
<feature type="signal peptide" evidence="2">
    <location>
        <begin position="1"/>
        <end position="19"/>
    </location>
</feature>
<feature type="region of interest" description="Disordered" evidence="1">
    <location>
        <begin position="180"/>
        <end position="203"/>
    </location>
</feature>
<feature type="region of interest" description="Disordered" evidence="1">
    <location>
        <begin position="266"/>
        <end position="318"/>
    </location>
</feature>
<feature type="compositionally biased region" description="Low complexity" evidence="1">
    <location>
        <begin position="181"/>
        <end position="192"/>
    </location>
</feature>
<dbReference type="KEGG" id="foc:113217812"/>
<feature type="compositionally biased region" description="Low complexity" evidence="1">
    <location>
        <begin position="266"/>
        <end position="277"/>
    </location>
</feature>
<evidence type="ECO:0000256" key="2">
    <source>
        <dbReference type="SAM" id="SignalP"/>
    </source>
</evidence>
<dbReference type="Proteomes" id="UP000504606">
    <property type="component" value="Unplaced"/>
</dbReference>
<reference evidence="4" key="2">
    <citation type="submission" date="2025-08" db="UniProtKB">
        <authorList>
            <consortium name="RefSeq"/>
        </authorList>
    </citation>
    <scope>IDENTIFICATION</scope>
    <source>
        <tissue evidence="4">Whole organism</tissue>
    </source>
</reference>
<evidence type="ECO:0000313" key="3">
    <source>
        <dbReference type="Proteomes" id="UP000504606"/>
    </source>
</evidence>
<name>A0A6J1TK22_FRAOC</name>
<organism evidence="3 4">
    <name type="scientific">Frankliniella occidentalis</name>
    <name type="common">Western flower thrips</name>
    <name type="synonym">Euthrips occidentalis</name>
    <dbReference type="NCBI Taxonomy" id="133901"/>
    <lineage>
        <taxon>Eukaryota</taxon>
        <taxon>Metazoa</taxon>
        <taxon>Ecdysozoa</taxon>
        <taxon>Arthropoda</taxon>
        <taxon>Hexapoda</taxon>
        <taxon>Insecta</taxon>
        <taxon>Pterygota</taxon>
        <taxon>Neoptera</taxon>
        <taxon>Paraneoptera</taxon>
        <taxon>Thysanoptera</taxon>
        <taxon>Terebrantia</taxon>
        <taxon>Thripoidea</taxon>
        <taxon>Thripidae</taxon>
        <taxon>Frankliniella</taxon>
    </lineage>
</organism>
<keyword evidence="3" id="KW-1185">Reference proteome</keyword>
<sequence>MRLVQVVALGLLLLAAVRASDTESPSPSAAFAADDDAPVVAMVADDIARSWSDMVDQYQGGKQQQLPDGSLLFPADLMLVMQRHSEDDVVNALRQAQRRDEEAKQQADGKDVLVFLEKELEFIEPDAAGSKDFGDADASFQEPEGKGVVVVLEKDNLPESRRQDDLSSILALFESMGLTGSSATSTTSTTTAAPPPEQSPDAGNAELLDVLRLIDTGALGTLESMGLQQHVRRHPRDVRLITSPAAGPAAPAPRGRQATPALQADYAPQPHAAPAHYGGQAAPASQAGFSPHAAPAHQAAFVPRAAPAHQQADSAPKA</sequence>
<feature type="chain" id="PRO_5039224622" evidence="2">
    <location>
        <begin position="20"/>
        <end position="318"/>
    </location>
</feature>
<protein>
    <submittedName>
        <fullName evidence="4">Uncharacterized protein LOC113217812</fullName>
    </submittedName>
</protein>
<gene>
    <name evidence="4" type="primary">LOC113217812</name>
</gene>
<dbReference type="GeneID" id="113217812"/>
<evidence type="ECO:0000313" key="4">
    <source>
        <dbReference type="RefSeq" id="XP_026293658.2"/>
    </source>
</evidence>
<accession>A0A6J1TK22</accession>
<dbReference type="RefSeq" id="XP_026293658.2">
    <property type="nucleotide sequence ID" value="XM_026437873.2"/>
</dbReference>
<feature type="non-terminal residue" evidence="4">
    <location>
        <position position="318"/>
    </location>
</feature>
<proteinExistence type="predicted"/>
<keyword evidence="2" id="KW-0732">Signal</keyword>